<feature type="non-terminal residue" evidence="3">
    <location>
        <position position="360"/>
    </location>
</feature>
<protein>
    <recommendedName>
        <fullName evidence="2">RNase NYN domain-containing protein</fullName>
    </recommendedName>
</protein>
<feature type="non-terminal residue" evidence="3">
    <location>
        <position position="1"/>
    </location>
</feature>
<dbReference type="PANTHER" id="PTHR12876">
    <property type="entry name" value="N4BP1-RELATED"/>
    <property type="match status" value="1"/>
</dbReference>
<evidence type="ECO:0000259" key="2">
    <source>
        <dbReference type="Pfam" id="PF11977"/>
    </source>
</evidence>
<dbReference type="EMBL" id="GEBQ01029272">
    <property type="protein sequence ID" value="JAT10705.1"/>
    <property type="molecule type" value="Transcribed_RNA"/>
</dbReference>
<dbReference type="Gene3D" id="3.40.50.11980">
    <property type="match status" value="1"/>
</dbReference>
<dbReference type="InterPro" id="IPR051101">
    <property type="entry name" value="ZC3H12/N4BP1_RNase_Reg"/>
</dbReference>
<dbReference type="PANTHER" id="PTHR12876:SF35">
    <property type="entry name" value="LD08718P-RELATED"/>
    <property type="match status" value="1"/>
</dbReference>
<name>A0A1B6KH07_9HEMI</name>
<dbReference type="GO" id="GO:0003729">
    <property type="term" value="F:mRNA binding"/>
    <property type="evidence" value="ECO:0007669"/>
    <property type="project" value="TreeGrafter"/>
</dbReference>
<feature type="region of interest" description="Disordered" evidence="1">
    <location>
        <begin position="139"/>
        <end position="195"/>
    </location>
</feature>
<accession>A0A1B6KH07</accession>
<gene>
    <name evidence="3" type="ORF">g.32786</name>
</gene>
<feature type="compositionally biased region" description="Polar residues" evidence="1">
    <location>
        <begin position="155"/>
        <end position="166"/>
    </location>
</feature>
<proteinExistence type="predicted"/>
<dbReference type="AlphaFoldDB" id="A0A1B6KH07"/>
<dbReference type="Pfam" id="PF11977">
    <property type="entry name" value="RNase_Zc3h12a"/>
    <property type="match status" value="1"/>
</dbReference>
<organism evidence="3">
    <name type="scientific">Graphocephala atropunctata</name>
    <dbReference type="NCBI Taxonomy" id="36148"/>
    <lineage>
        <taxon>Eukaryota</taxon>
        <taxon>Metazoa</taxon>
        <taxon>Ecdysozoa</taxon>
        <taxon>Arthropoda</taxon>
        <taxon>Hexapoda</taxon>
        <taxon>Insecta</taxon>
        <taxon>Pterygota</taxon>
        <taxon>Neoptera</taxon>
        <taxon>Paraneoptera</taxon>
        <taxon>Hemiptera</taxon>
        <taxon>Auchenorrhyncha</taxon>
        <taxon>Membracoidea</taxon>
        <taxon>Cicadellidae</taxon>
        <taxon>Cicadellinae</taxon>
        <taxon>Cicadellini</taxon>
        <taxon>Graphocephala</taxon>
    </lineage>
</organism>
<evidence type="ECO:0000313" key="3">
    <source>
        <dbReference type="EMBL" id="JAT10705.1"/>
    </source>
</evidence>
<sequence>VDLDDEIVPLTPRVVQSVDLTEAEPEIIVLDETLNQLDKTFSSLDITLGSINEVASFSTNKRILRSSSKFLKNADNEIQIVNVIKNKKDKSPIKIPSKQSILSQDMDFFTGNSKLRNSRLSENHTVDKRLSMNSLTVTIQNKKSGNGNKSKRNRTPSSQNTSNICLTSLHREKLPPKKKRKLKNSSNNLLATSPSAKPLSGNILRYYALVEQALDKMGNSSKKQNKQNQYLPMNQLKQNRPGINNKIIKNTSPMKAKTKQLKKMRAAQNRNKKFKLGESNIFNPNPVNVDAEGLRPVIIDGCNVAISHGKGKFSVKGLQICVDYFANRGHNHIKVFLPQHRQEHFSEQELARLQTKCDIV</sequence>
<feature type="domain" description="RNase NYN" evidence="2">
    <location>
        <begin position="294"/>
        <end position="350"/>
    </location>
</feature>
<dbReference type="GO" id="GO:0036464">
    <property type="term" value="C:cytoplasmic ribonucleoprotein granule"/>
    <property type="evidence" value="ECO:0007669"/>
    <property type="project" value="TreeGrafter"/>
</dbReference>
<dbReference type="GO" id="GO:0004521">
    <property type="term" value="F:RNA endonuclease activity"/>
    <property type="evidence" value="ECO:0007669"/>
    <property type="project" value="TreeGrafter"/>
</dbReference>
<reference evidence="3" key="1">
    <citation type="submission" date="2015-11" db="EMBL/GenBank/DDBJ databases">
        <title>De novo transcriptome assembly of four potential Pierce s Disease insect vectors from Arizona vineyards.</title>
        <authorList>
            <person name="Tassone E.E."/>
        </authorList>
    </citation>
    <scope>NUCLEOTIDE SEQUENCE</scope>
</reference>
<evidence type="ECO:0000256" key="1">
    <source>
        <dbReference type="SAM" id="MobiDB-lite"/>
    </source>
</evidence>
<dbReference type="InterPro" id="IPR021869">
    <property type="entry name" value="RNase_Zc3h12_NYN"/>
</dbReference>
<dbReference type="GO" id="GO:0005634">
    <property type="term" value="C:nucleus"/>
    <property type="evidence" value="ECO:0007669"/>
    <property type="project" value="TreeGrafter"/>
</dbReference>